<comment type="caution">
    <text evidence="4">The sequence shown here is derived from an EMBL/GenBank/DDBJ whole genome shotgun (WGS) entry which is preliminary data.</text>
</comment>
<proteinExistence type="predicted"/>
<dbReference type="PIRSF" id="PIRSF018266">
    <property type="entry name" value="FecR"/>
    <property type="match status" value="1"/>
</dbReference>
<protein>
    <recommendedName>
        <fullName evidence="6">FecR protein domain-containing protein</fullName>
    </recommendedName>
</protein>
<name>A0A1V9EE98_9BACT</name>
<dbReference type="Gene3D" id="2.60.120.1440">
    <property type="match status" value="1"/>
</dbReference>
<dbReference type="STRING" id="354355.SAMN05660816_03807"/>
<feature type="transmembrane region" description="Helical" evidence="1">
    <location>
        <begin position="80"/>
        <end position="104"/>
    </location>
</feature>
<feature type="domain" description="FecR protein" evidence="2">
    <location>
        <begin position="134"/>
        <end position="222"/>
    </location>
</feature>
<dbReference type="AlphaFoldDB" id="A0A1V9EE98"/>
<dbReference type="Proteomes" id="UP000192610">
    <property type="component" value="Unassembled WGS sequence"/>
</dbReference>
<keyword evidence="1" id="KW-0812">Transmembrane</keyword>
<dbReference type="Pfam" id="PF04773">
    <property type="entry name" value="FecR"/>
    <property type="match status" value="1"/>
</dbReference>
<dbReference type="Pfam" id="PF16344">
    <property type="entry name" value="FecR_C"/>
    <property type="match status" value="1"/>
</dbReference>
<dbReference type="OrthoDB" id="934696at2"/>
<evidence type="ECO:0000313" key="5">
    <source>
        <dbReference type="Proteomes" id="UP000192610"/>
    </source>
</evidence>
<gene>
    <name evidence="4" type="ORF">A4H97_08695</name>
</gene>
<dbReference type="PANTHER" id="PTHR30273">
    <property type="entry name" value="PERIPLASMIC SIGNAL SENSOR AND SIGMA FACTOR ACTIVATOR FECR-RELATED"/>
    <property type="match status" value="1"/>
</dbReference>
<dbReference type="RefSeq" id="WP_081202495.1">
    <property type="nucleotide sequence ID" value="NZ_FOCZ01000006.1"/>
</dbReference>
<dbReference type="Gene3D" id="3.55.50.30">
    <property type="match status" value="1"/>
</dbReference>
<evidence type="ECO:0000259" key="3">
    <source>
        <dbReference type="Pfam" id="PF16344"/>
    </source>
</evidence>
<reference evidence="5" key="1">
    <citation type="submission" date="2016-04" db="EMBL/GenBank/DDBJ databases">
        <authorList>
            <person name="Chen L."/>
            <person name="Zhuang W."/>
            <person name="Wang G."/>
        </authorList>
    </citation>
    <scope>NUCLEOTIDE SEQUENCE [LARGE SCALE GENOMIC DNA]</scope>
    <source>
        <strain evidence="5">17621</strain>
    </source>
</reference>
<evidence type="ECO:0000313" key="4">
    <source>
        <dbReference type="EMBL" id="OQP44446.1"/>
    </source>
</evidence>
<evidence type="ECO:0000256" key="1">
    <source>
        <dbReference type="SAM" id="Phobius"/>
    </source>
</evidence>
<accession>A0A1V9EE98</accession>
<organism evidence="4 5">
    <name type="scientific">Niastella yeongjuensis</name>
    <dbReference type="NCBI Taxonomy" id="354355"/>
    <lineage>
        <taxon>Bacteria</taxon>
        <taxon>Pseudomonadati</taxon>
        <taxon>Bacteroidota</taxon>
        <taxon>Chitinophagia</taxon>
        <taxon>Chitinophagales</taxon>
        <taxon>Chitinophagaceae</taxon>
        <taxon>Niastella</taxon>
    </lineage>
</organism>
<dbReference type="GO" id="GO:0016989">
    <property type="term" value="F:sigma factor antagonist activity"/>
    <property type="evidence" value="ECO:0007669"/>
    <property type="project" value="TreeGrafter"/>
</dbReference>
<evidence type="ECO:0000259" key="2">
    <source>
        <dbReference type="Pfam" id="PF04773"/>
    </source>
</evidence>
<keyword evidence="1" id="KW-1133">Transmembrane helix</keyword>
<keyword evidence="1" id="KW-0472">Membrane</keyword>
<dbReference type="PANTHER" id="PTHR30273:SF2">
    <property type="entry name" value="PROTEIN FECR"/>
    <property type="match status" value="1"/>
</dbReference>
<feature type="domain" description="Protein FecR C-terminal" evidence="3">
    <location>
        <begin position="276"/>
        <end position="344"/>
    </location>
</feature>
<keyword evidence="5" id="KW-1185">Reference proteome</keyword>
<dbReference type="InterPro" id="IPR032508">
    <property type="entry name" value="FecR_C"/>
</dbReference>
<dbReference type="InterPro" id="IPR006860">
    <property type="entry name" value="FecR"/>
</dbReference>
<evidence type="ECO:0008006" key="6">
    <source>
        <dbReference type="Google" id="ProtNLM"/>
    </source>
</evidence>
<dbReference type="EMBL" id="LVXG01000034">
    <property type="protein sequence ID" value="OQP44446.1"/>
    <property type="molecule type" value="Genomic_DNA"/>
</dbReference>
<sequence length="348" mass="39772">MQINSELIQRFFENKCDQEERTAVLQYLKDHPEAMEKFFPWQDWEQTKEGVLPSSVSYEMLQTITQELFREKKNRQTVWLRVRTVAAVAAAFLLVATTVVLYILNKEQVRNSAVATVDQPLPKKDTLWVRKENNTNSMLAILLPDGSTVRLQSRSVLKYQSIYGETKRDVWLEGQAFFQVAKQKEKPFTVCTQSVNTTALGTSFTVQATGMNALVKLHTGKVVVKPVNNLPGFDKEIYLLPGEKISYNYIQSMVKVVRNSDKHIDKTPAPEKEQDLEFNNEALAMVMAKLSDRYHQTIHFNPEEITGMNFTGTIARNDSLNVILRLIANMNNLTVEENGNSFTISKNR</sequence>
<dbReference type="InterPro" id="IPR012373">
    <property type="entry name" value="Ferrdict_sens_TM"/>
</dbReference>